<organism evidence="1 2">
    <name type="scientific">Oleoguttula mirabilis</name>
    <dbReference type="NCBI Taxonomy" id="1507867"/>
    <lineage>
        <taxon>Eukaryota</taxon>
        <taxon>Fungi</taxon>
        <taxon>Dikarya</taxon>
        <taxon>Ascomycota</taxon>
        <taxon>Pezizomycotina</taxon>
        <taxon>Dothideomycetes</taxon>
        <taxon>Dothideomycetidae</taxon>
        <taxon>Mycosphaerellales</taxon>
        <taxon>Teratosphaeriaceae</taxon>
        <taxon>Oleoguttula</taxon>
    </lineage>
</organism>
<dbReference type="EMBL" id="JAVFHQ010000002">
    <property type="protein sequence ID" value="KAK4550335.1"/>
    <property type="molecule type" value="Genomic_DNA"/>
</dbReference>
<accession>A0AAV9JXP0</accession>
<comment type="caution">
    <text evidence="1">The sequence shown here is derived from an EMBL/GenBank/DDBJ whole genome shotgun (WGS) entry which is preliminary data.</text>
</comment>
<evidence type="ECO:0000313" key="2">
    <source>
        <dbReference type="Proteomes" id="UP001324427"/>
    </source>
</evidence>
<dbReference type="InterPro" id="IPR029058">
    <property type="entry name" value="AB_hydrolase_fold"/>
</dbReference>
<reference evidence="1 2" key="1">
    <citation type="submission" date="2021-11" db="EMBL/GenBank/DDBJ databases">
        <title>Black yeast isolated from Biological Soil Crust.</title>
        <authorList>
            <person name="Kurbessoian T."/>
        </authorList>
    </citation>
    <scope>NUCLEOTIDE SEQUENCE [LARGE SCALE GENOMIC DNA]</scope>
    <source>
        <strain evidence="1 2">CCFEE 5522</strain>
    </source>
</reference>
<gene>
    <name evidence="1" type="ORF">LTR36_003302</name>
</gene>
<sequence>MACTRPTPEELHSTHSTNPTSKFKPFCLKLANGATLTGISYIPGSVFSTSASPGKPLLVGIHGATCSAYSYDVSPNYTASTYCDLIGVPFVAFNRPNYLDSSGWLVDRSSADPQTPQWKPEQGNSFFEEEGRWLHDYTLPALWSAFALPNDCTSIVTTSHSMSVPVTVIAASHYSPEPPSECSYTWSGMILSGFAERPEARAAHGDTVSAALLTDGHREPHEIPLGQDDRIHIVSYKPEDKMNLMLGPVGVSDPDLRPLIWKQHTPFLLQEIVDMMGPWPAASAKYKAGVKIPVLVGLGEYDWVWQGTRESVERFCTGFDG</sequence>
<dbReference type="Proteomes" id="UP001324427">
    <property type="component" value="Unassembled WGS sequence"/>
</dbReference>
<dbReference type="Gene3D" id="3.40.50.1820">
    <property type="entry name" value="alpha/beta hydrolase"/>
    <property type="match status" value="1"/>
</dbReference>
<evidence type="ECO:0000313" key="1">
    <source>
        <dbReference type="EMBL" id="KAK4550335.1"/>
    </source>
</evidence>
<dbReference type="SUPFAM" id="SSF53474">
    <property type="entry name" value="alpha/beta-Hydrolases"/>
    <property type="match status" value="1"/>
</dbReference>
<dbReference type="AlphaFoldDB" id="A0AAV9JXP0"/>
<keyword evidence="2" id="KW-1185">Reference proteome</keyword>
<protein>
    <submittedName>
        <fullName evidence="1">Uncharacterized protein</fullName>
    </submittedName>
</protein>
<name>A0AAV9JXP0_9PEZI</name>
<proteinExistence type="predicted"/>